<name>A0A061FVB7_THECC</name>
<dbReference type="AlphaFoldDB" id="A0A061FVB7"/>
<organism evidence="3 4">
    <name type="scientific">Theobroma cacao</name>
    <name type="common">Cacao</name>
    <name type="synonym">Cocoa</name>
    <dbReference type="NCBI Taxonomy" id="3641"/>
    <lineage>
        <taxon>Eukaryota</taxon>
        <taxon>Viridiplantae</taxon>
        <taxon>Streptophyta</taxon>
        <taxon>Embryophyta</taxon>
        <taxon>Tracheophyta</taxon>
        <taxon>Spermatophyta</taxon>
        <taxon>Magnoliopsida</taxon>
        <taxon>eudicotyledons</taxon>
        <taxon>Gunneridae</taxon>
        <taxon>Pentapetalae</taxon>
        <taxon>rosids</taxon>
        <taxon>malvids</taxon>
        <taxon>Malvales</taxon>
        <taxon>Malvaceae</taxon>
        <taxon>Byttnerioideae</taxon>
        <taxon>Theobroma</taxon>
    </lineage>
</organism>
<dbReference type="InParanoid" id="A0A061FVB7"/>
<proteinExistence type="predicted"/>
<dbReference type="Gramene" id="EOY21038">
    <property type="protein sequence ID" value="EOY21038"/>
    <property type="gene ID" value="TCM_012356"/>
</dbReference>
<keyword evidence="1" id="KW-0175">Coiled coil</keyword>
<accession>A0A061FVB7</accession>
<dbReference type="PANTHER" id="PTHR37614:SF2">
    <property type="entry name" value="OS02G0121400 PROTEIN"/>
    <property type="match status" value="1"/>
</dbReference>
<feature type="compositionally biased region" description="Polar residues" evidence="2">
    <location>
        <begin position="59"/>
        <end position="71"/>
    </location>
</feature>
<evidence type="ECO:0000256" key="1">
    <source>
        <dbReference type="SAM" id="Coils"/>
    </source>
</evidence>
<gene>
    <name evidence="3" type="ORF">TCM_012356</name>
</gene>
<evidence type="ECO:0000313" key="3">
    <source>
        <dbReference type="EMBL" id="EOY21038.1"/>
    </source>
</evidence>
<feature type="region of interest" description="Disordered" evidence="2">
    <location>
        <begin position="56"/>
        <end position="86"/>
    </location>
</feature>
<reference evidence="3 4" key="1">
    <citation type="journal article" date="2013" name="Genome Biol.">
        <title>The genome sequence of the most widely cultivated cacao type and its use to identify candidate genes regulating pod color.</title>
        <authorList>
            <person name="Motamayor J.C."/>
            <person name="Mockaitis K."/>
            <person name="Schmutz J."/>
            <person name="Haiminen N."/>
            <person name="Iii D.L."/>
            <person name="Cornejo O."/>
            <person name="Findley S.D."/>
            <person name="Zheng P."/>
            <person name="Utro F."/>
            <person name="Royaert S."/>
            <person name="Saski C."/>
            <person name="Jenkins J."/>
            <person name="Podicheti R."/>
            <person name="Zhao M."/>
            <person name="Scheffler B.E."/>
            <person name="Stack J.C."/>
            <person name="Feltus F.A."/>
            <person name="Mustiga G.M."/>
            <person name="Amores F."/>
            <person name="Phillips W."/>
            <person name="Marelli J.P."/>
            <person name="May G.D."/>
            <person name="Shapiro H."/>
            <person name="Ma J."/>
            <person name="Bustamante C.D."/>
            <person name="Schnell R.J."/>
            <person name="Main D."/>
            <person name="Gilbert D."/>
            <person name="Parida L."/>
            <person name="Kuhn D.N."/>
        </authorList>
    </citation>
    <scope>NUCLEOTIDE SEQUENCE [LARGE SCALE GENOMIC DNA]</scope>
    <source>
        <strain evidence="4">cv. Matina 1-6</strain>
    </source>
</reference>
<dbReference type="HOGENOM" id="CLU_067694_0_0_1"/>
<dbReference type="Proteomes" id="UP000026915">
    <property type="component" value="Chromosome 3"/>
</dbReference>
<evidence type="ECO:0000256" key="2">
    <source>
        <dbReference type="SAM" id="MobiDB-lite"/>
    </source>
</evidence>
<sequence length="261" mass="29787">MMNSSDLFDNATNTEKEVANILLELPRLFIEPIVPKRRFRVRRSVLKESPSLPIEDHSVASQLETPTCNGENENESSNRDTDDQRIPYIEENSSEIKVQSASLEPTTSQHKVIKIKFNPPSEIHYSQKQIQIEDKPPKLKADIHPKRLMIINKTCNERAKDEIEEGLGKSVVPKGHLLRGSGKIKAETSTVPEASKVFVPSKKRDKRKSIEELKKELALLEQRKRGLLKVLESKENVKEHLEKRKALKLQQKALKLPEAKP</sequence>
<evidence type="ECO:0000313" key="4">
    <source>
        <dbReference type="Proteomes" id="UP000026915"/>
    </source>
</evidence>
<feature type="coiled-coil region" evidence="1">
    <location>
        <begin position="203"/>
        <end position="251"/>
    </location>
</feature>
<feature type="compositionally biased region" description="Basic and acidic residues" evidence="2">
    <location>
        <begin position="76"/>
        <end position="85"/>
    </location>
</feature>
<dbReference type="PANTHER" id="PTHR37614">
    <property type="entry name" value="OS02G0121400 PROTEIN"/>
    <property type="match status" value="1"/>
</dbReference>
<keyword evidence="4" id="KW-1185">Reference proteome</keyword>
<dbReference type="EMBL" id="CM001881">
    <property type="protein sequence ID" value="EOY21038.1"/>
    <property type="molecule type" value="Genomic_DNA"/>
</dbReference>
<protein>
    <submittedName>
        <fullName evidence="3">Uncharacterized protein</fullName>
    </submittedName>
</protein>